<dbReference type="PIRSF" id="PIRSF002869">
    <property type="entry name" value="MviN"/>
    <property type="match status" value="1"/>
</dbReference>
<comment type="similarity">
    <text evidence="9 10 11">Belongs to the MurJ/MviN family.</text>
</comment>
<dbReference type="EMBL" id="BOPV01000001">
    <property type="protein sequence ID" value="GIL39231.1"/>
    <property type="molecule type" value="Genomic_DNA"/>
</dbReference>
<evidence type="ECO:0000256" key="8">
    <source>
        <dbReference type="ARBA" id="ARBA00060041"/>
    </source>
</evidence>
<feature type="transmembrane region" description="Helical" evidence="10">
    <location>
        <begin position="382"/>
        <end position="401"/>
    </location>
</feature>
<keyword evidence="5 10" id="KW-0573">Peptidoglycan synthesis</keyword>
<evidence type="ECO:0000256" key="3">
    <source>
        <dbReference type="ARBA" id="ARBA00022692"/>
    </source>
</evidence>
<evidence type="ECO:0000256" key="5">
    <source>
        <dbReference type="ARBA" id="ARBA00022984"/>
    </source>
</evidence>
<keyword evidence="13" id="KW-1185">Reference proteome</keyword>
<dbReference type="RefSeq" id="WP_420242330.1">
    <property type="nucleotide sequence ID" value="NZ_BOPV01000001.1"/>
</dbReference>
<dbReference type="NCBIfam" id="TIGR01695">
    <property type="entry name" value="murJ_mviN"/>
    <property type="match status" value="1"/>
</dbReference>
<dbReference type="GO" id="GO:0005886">
    <property type="term" value="C:plasma membrane"/>
    <property type="evidence" value="ECO:0007669"/>
    <property type="project" value="UniProtKB-SubCell"/>
</dbReference>
<evidence type="ECO:0000313" key="12">
    <source>
        <dbReference type="EMBL" id="GIL39231.1"/>
    </source>
</evidence>
<dbReference type="GO" id="GO:0009252">
    <property type="term" value="P:peptidoglycan biosynthetic process"/>
    <property type="evidence" value="ECO:0007669"/>
    <property type="project" value="UniProtKB-UniRule"/>
</dbReference>
<dbReference type="PRINTS" id="PR01806">
    <property type="entry name" value="VIRFACTRMVIN"/>
</dbReference>
<evidence type="ECO:0000313" key="13">
    <source>
        <dbReference type="Proteomes" id="UP000681075"/>
    </source>
</evidence>
<organism evidence="12 13">
    <name type="scientific">Roseiterribacter gracilis</name>
    <dbReference type="NCBI Taxonomy" id="2812848"/>
    <lineage>
        <taxon>Bacteria</taxon>
        <taxon>Pseudomonadati</taxon>
        <taxon>Pseudomonadota</taxon>
        <taxon>Alphaproteobacteria</taxon>
        <taxon>Rhodospirillales</taxon>
        <taxon>Roseiterribacteraceae</taxon>
        <taxon>Roseiterribacter</taxon>
    </lineage>
</organism>
<dbReference type="CDD" id="cd13123">
    <property type="entry name" value="MATE_MurJ_like"/>
    <property type="match status" value="1"/>
</dbReference>
<keyword evidence="2 10" id="KW-1003">Cell membrane</keyword>
<feature type="transmembrane region" description="Helical" evidence="10">
    <location>
        <begin position="407"/>
        <end position="428"/>
    </location>
</feature>
<dbReference type="PANTHER" id="PTHR47019">
    <property type="entry name" value="LIPID II FLIPPASE MURJ"/>
    <property type="match status" value="1"/>
</dbReference>
<feature type="transmembrane region" description="Helical" evidence="10">
    <location>
        <begin position="54"/>
        <end position="73"/>
    </location>
</feature>
<evidence type="ECO:0000256" key="10">
    <source>
        <dbReference type="HAMAP-Rule" id="MF_02078"/>
    </source>
</evidence>
<comment type="pathway">
    <text evidence="10">Cell wall biogenesis; peptidoglycan biosynthesis.</text>
</comment>
<evidence type="ECO:0000256" key="11">
    <source>
        <dbReference type="PIRNR" id="PIRNR002869"/>
    </source>
</evidence>
<keyword evidence="4 10" id="KW-0133">Cell shape</keyword>
<dbReference type="GO" id="GO:0034204">
    <property type="term" value="P:lipid translocation"/>
    <property type="evidence" value="ECO:0007669"/>
    <property type="project" value="TreeGrafter"/>
</dbReference>
<keyword evidence="3 10" id="KW-0812">Transmembrane</keyword>
<evidence type="ECO:0000256" key="9">
    <source>
        <dbReference type="ARBA" id="ARBA00061532"/>
    </source>
</evidence>
<dbReference type="Proteomes" id="UP000681075">
    <property type="component" value="Unassembled WGS sequence"/>
</dbReference>
<name>A0A8S8XBM1_9PROT</name>
<keyword evidence="7 10" id="KW-0472">Membrane</keyword>
<reference evidence="12" key="1">
    <citation type="submission" date="2021-02" db="EMBL/GenBank/DDBJ databases">
        <title>Genome sequence of Rhodospirillales sp. strain TMPK1 isolated from soil.</title>
        <authorList>
            <person name="Nakai R."/>
            <person name="Kusada H."/>
            <person name="Tamaki H."/>
        </authorList>
    </citation>
    <scope>NUCLEOTIDE SEQUENCE</scope>
    <source>
        <strain evidence="12">TMPK1</strain>
    </source>
</reference>
<dbReference type="Pfam" id="PF03023">
    <property type="entry name" value="MurJ"/>
    <property type="match status" value="1"/>
</dbReference>
<protein>
    <recommendedName>
        <fullName evidence="10">Probable lipid II flippase MurJ</fullName>
    </recommendedName>
</protein>
<keyword evidence="10 11" id="KW-0961">Cell wall biogenesis/degradation</keyword>
<feature type="transmembrane region" description="Helical" evidence="10">
    <location>
        <begin position="448"/>
        <end position="470"/>
    </location>
</feature>
<proteinExistence type="inferred from homology"/>
<evidence type="ECO:0000256" key="6">
    <source>
        <dbReference type="ARBA" id="ARBA00022989"/>
    </source>
</evidence>
<keyword evidence="10" id="KW-0997">Cell inner membrane</keyword>
<keyword evidence="6 10" id="KW-1133">Transmembrane helix</keyword>
<evidence type="ECO:0000256" key="1">
    <source>
        <dbReference type="ARBA" id="ARBA00004651"/>
    </source>
</evidence>
<dbReference type="AlphaFoldDB" id="A0A8S8XBM1"/>
<dbReference type="GO" id="GO:0008360">
    <property type="term" value="P:regulation of cell shape"/>
    <property type="evidence" value="ECO:0007669"/>
    <property type="project" value="UniProtKB-UniRule"/>
</dbReference>
<feature type="transmembrane region" description="Helical" evidence="10">
    <location>
        <begin position="161"/>
        <end position="181"/>
    </location>
</feature>
<feature type="transmembrane region" description="Helical" evidence="10">
    <location>
        <begin position="312"/>
        <end position="333"/>
    </location>
</feature>
<dbReference type="InterPro" id="IPR051050">
    <property type="entry name" value="Lipid_II_flippase_MurJ/MviN"/>
</dbReference>
<dbReference type="GO" id="GO:0015648">
    <property type="term" value="F:lipid-linked peptidoglycan transporter activity"/>
    <property type="evidence" value="ECO:0007669"/>
    <property type="project" value="UniProtKB-UniRule"/>
</dbReference>
<feature type="transmembrane region" description="Helical" evidence="10">
    <location>
        <begin position="94"/>
        <end position="115"/>
    </location>
</feature>
<feature type="transmembrane region" description="Helical" evidence="10">
    <location>
        <begin position="353"/>
        <end position="375"/>
    </location>
</feature>
<gene>
    <name evidence="10" type="primary">murJ</name>
    <name evidence="12" type="ORF">TMPK1_14680</name>
</gene>
<dbReference type="InterPro" id="IPR004268">
    <property type="entry name" value="MurJ"/>
</dbReference>
<dbReference type="PANTHER" id="PTHR47019:SF1">
    <property type="entry name" value="LIPID II FLIPPASE MURJ"/>
    <property type="match status" value="1"/>
</dbReference>
<comment type="caution">
    <text evidence="12">The sequence shown here is derived from an EMBL/GenBank/DDBJ whole genome shotgun (WGS) entry which is preliminary data.</text>
</comment>
<comment type="function">
    <text evidence="8 10 11">Involved in peptidoglycan biosynthesis. Transports lipid-linked peptidoglycan precursors from the inner to the outer leaflet of the cytoplasmic membrane.</text>
</comment>
<keyword evidence="10 11" id="KW-0813">Transport</keyword>
<comment type="subcellular location">
    <subcellularLocation>
        <location evidence="10">Cell inner membrane</location>
        <topology evidence="10">Multi-pass membrane protein</topology>
    </subcellularLocation>
    <subcellularLocation>
        <location evidence="1">Cell membrane</location>
        <topology evidence="1">Multi-pass membrane protein</topology>
    </subcellularLocation>
</comment>
<sequence length="524" mass="55000">MSFVRAVATVGGLTLVSRVLGFVRDLLMAGILGAGPVSDALVIALRVPNLFRRLFAEGAFSIAFVPIFASTLASDGKEAAARFAEEAQAALLSILLPLTILAILFMPAVMHLLVWGMAADDPRWDLAIELTRITFPYLTLISIAALQGGVLNALDRYGPFAFAPVLFNVCLIAGLLLTPFFPTAGHAMAWGEFAAGIVQVVWMIGSCRRAGVPLKLRLPSWSPRVKRLFAVMAPAAVGTGAEQINAYIDISLGALLEQGAMTWLYYAQRLYQLPLGVIGVAISTALLPQLARAAKQGDEAKAKELQARALEIGLLLAVPAAAALLVIAVPVLTTLFAHGKFTDADGVETARALVAYAAGIPAYVLAKSLSTGFFARGDTKTPVRFSILTVLLNTGIALALLRPLGHVGIAMATGISAWVNVAMLTVALQRRGQLGIDRRLTRAAPRILLAAAAMGLVLWALGSVPFVAALPRIPNLVLLIAAGLATYGAGILVTGAARIGDLRTMLKRPRSVDPTTPTGLEGGA</sequence>
<feature type="transmembrane region" description="Helical" evidence="10">
    <location>
        <begin position="135"/>
        <end position="154"/>
    </location>
</feature>
<dbReference type="HAMAP" id="MF_02078">
    <property type="entry name" value="MurJ_MviN"/>
    <property type="match status" value="1"/>
</dbReference>
<feature type="transmembrane region" description="Helical" evidence="10">
    <location>
        <begin position="270"/>
        <end position="291"/>
    </location>
</feature>
<feature type="transmembrane region" description="Helical" evidence="10">
    <location>
        <begin position="476"/>
        <end position="500"/>
    </location>
</feature>
<dbReference type="GO" id="GO:0071555">
    <property type="term" value="P:cell wall organization"/>
    <property type="evidence" value="ECO:0007669"/>
    <property type="project" value="UniProtKB-UniRule"/>
</dbReference>
<evidence type="ECO:0000256" key="4">
    <source>
        <dbReference type="ARBA" id="ARBA00022960"/>
    </source>
</evidence>
<comment type="caution">
    <text evidence="10">Lacks conserved residue(s) required for the propagation of feature annotation.</text>
</comment>
<evidence type="ECO:0000256" key="2">
    <source>
        <dbReference type="ARBA" id="ARBA00022475"/>
    </source>
</evidence>
<evidence type="ECO:0000256" key="7">
    <source>
        <dbReference type="ARBA" id="ARBA00023136"/>
    </source>
</evidence>
<accession>A0A8S8XBM1</accession>